<sequence>MHTPEIGEIVRDTEANRLGQVMARESNGYALRPVRGGIEWTAQPSALEPLTERELLSARVAEANAGSRRSGR</sequence>
<keyword evidence="2" id="KW-1185">Reference proteome</keyword>
<evidence type="ECO:0000313" key="1">
    <source>
        <dbReference type="EMBL" id="MFC5720057.1"/>
    </source>
</evidence>
<evidence type="ECO:0000313" key="2">
    <source>
        <dbReference type="Proteomes" id="UP001596083"/>
    </source>
</evidence>
<protein>
    <submittedName>
        <fullName evidence="1">Uncharacterized protein</fullName>
    </submittedName>
</protein>
<dbReference type="Proteomes" id="UP001596083">
    <property type="component" value="Unassembled WGS sequence"/>
</dbReference>
<dbReference type="EMBL" id="JBHSPB010000004">
    <property type="protein sequence ID" value="MFC5720057.1"/>
    <property type="molecule type" value="Genomic_DNA"/>
</dbReference>
<name>A0ABW0YV28_9ACTN</name>
<gene>
    <name evidence="1" type="ORF">ACFP1Z_07730</name>
</gene>
<comment type="caution">
    <text evidence="1">The sequence shown here is derived from an EMBL/GenBank/DDBJ whole genome shotgun (WGS) entry which is preliminary data.</text>
</comment>
<reference evidence="2" key="1">
    <citation type="journal article" date="2019" name="Int. J. Syst. Evol. Microbiol.">
        <title>The Global Catalogue of Microorganisms (GCM) 10K type strain sequencing project: providing services to taxonomists for standard genome sequencing and annotation.</title>
        <authorList>
            <consortium name="The Broad Institute Genomics Platform"/>
            <consortium name="The Broad Institute Genome Sequencing Center for Infectious Disease"/>
            <person name="Wu L."/>
            <person name="Ma J."/>
        </authorList>
    </citation>
    <scope>NUCLEOTIDE SEQUENCE [LARGE SCALE GENOMIC DNA]</scope>
    <source>
        <strain evidence="2">CGMCC 4.7304</strain>
    </source>
</reference>
<organism evidence="1 2">
    <name type="scientific">Streptomyces gamaensis</name>
    <dbReference type="NCBI Taxonomy" id="1763542"/>
    <lineage>
        <taxon>Bacteria</taxon>
        <taxon>Bacillati</taxon>
        <taxon>Actinomycetota</taxon>
        <taxon>Actinomycetes</taxon>
        <taxon>Kitasatosporales</taxon>
        <taxon>Streptomycetaceae</taxon>
        <taxon>Streptomyces</taxon>
    </lineage>
</organism>
<proteinExistence type="predicted"/>
<dbReference type="RefSeq" id="WP_390315165.1">
    <property type="nucleotide sequence ID" value="NZ_JBHSPB010000004.1"/>
</dbReference>
<accession>A0ABW0YV28</accession>